<keyword evidence="2" id="KW-0614">Plasmid</keyword>
<accession>A0ABM6ZS20</accession>
<evidence type="ECO:0000313" key="3">
    <source>
        <dbReference type="Proteomes" id="UP000272136"/>
    </source>
</evidence>
<evidence type="ECO:0000313" key="2">
    <source>
        <dbReference type="EMBL" id="AYO18482.1"/>
    </source>
</evidence>
<organism evidence="2 3">
    <name type="scientific">Vibrio owensii</name>
    <dbReference type="NCBI Taxonomy" id="696485"/>
    <lineage>
        <taxon>Bacteria</taxon>
        <taxon>Pseudomonadati</taxon>
        <taxon>Pseudomonadota</taxon>
        <taxon>Gammaproteobacteria</taxon>
        <taxon>Vibrionales</taxon>
        <taxon>Vibrionaceae</taxon>
        <taxon>Vibrio</taxon>
    </lineage>
</organism>
<feature type="compositionally biased region" description="Polar residues" evidence="1">
    <location>
        <begin position="23"/>
        <end position="33"/>
    </location>
</feature>
<name>A0ABM6ZS20_9VIBR</name>
<feature type="region of interest" description="Disordered" evidence="1">
    <location>
        <begin position="1"/>
        <end position="33"/>
    </location>
</feature>
<evidence type="ECO:0000256" key="1">
    <source>
        <dbReference type="SAM" id="MobiDB-lite"/>
    </source>
</evidence>
<proteinExistence type="predicted"/>
<protein>
    <submittedName>
        <fullName evidence="2">Uncharacterized protein</fullName>
    </submittedName>
</protein>
<dbReference type="Proteomes" id="UP000272136">
    <property type="component" value="Plasmid pVOWZ1"/>
</dbReference>
<dbReference type="EMBL" id="CP033139">
    <property type="protein sequence ID" value="AYO18482.1"/>
    <property type="molecule type" value="Genomic_DNA"/>
</dbReference>
<reference evidence="2 3" key="1">
    <citation type="submission" date="2018-10" db="EMBL/GenBank/DDBJ databases">
        <title>Whole Genome of Vibrio owensii strain 170502, isolated from Acute Hepatopancreatic Necrosis Disease (AHPND) shrimp.</title>
        <authorList>
            <person name="Yan M."/>
            <person name="Wang X."/>
            <person name="Wang Y."/>
        </authorList>
    </citation>
    <scope>NUCLEOTIDE SEQUENCE [LARGE SCALE GENOMIC DNA]</scope>
    <source>
        <strain evidence="2 3">1700302</strain>
        <plasmid evidence="3">pvowz1</plasmid>
    </source>
</reference>
<keyword evidence="3" id="KW-1185">Reference proteome</keyword>
<geneLocation type="plasmid" evidence="3">
    <name>pvowz1</name>
</geneLocation>
<gene>
    <name evidence="2" type="ORF">D0812_29070</name>
</gene>
<sequence>MIPPIKSISPKCNKNKQPLLLTGPNSQHQHQNNKTRLSYLLAALEFPFVIRQEPIEHIRKTSWNPNSIIELNSTNSANQGLAGRTAIFIPDTTVNTNNFREQG</sequence>